<accession>A0ABD1L5I4</accession>
<name>A0ABD1L5I4_9FABA</name>
<sequence>MDPKIFAVMTFSCILSPHAFILLSIFKVRAKYELTIAPSFIFRTSKSLHKACNCALFTLVEPWNFCFIESQMFLDVSSLRIVSKISRSTV</sequence>
<evidence type="ECO:0000256" key="1">
    <source>
        <dbReference type="SAM" id="Phobius"/>
    </source>
</evidence>
<dbReference type="EMBL" id="JBGMDY010000011">
    <property type="protein sequence ID" value="KAL2318780.1"/>
    <property type="molecule type" value="Genomic_DNA"/>
</dbReference>
<feature type="transmembrane region" description="Helical" evidence="1">
    <location>
        <begin position="6"/>
        <end position="26"/>
    </location>
</feature>
<keyword evidence="1" id="KW-1133">Transmembrane helix</keyword>
<protein>
    <submittedName>
        <fullName evidence="2">Uncharacterized protein</fullName>
    </submittedName>
</protein>
<keyword evidence="1" id="KW-0472">Membrane</keyword>
<proteinExistence type="predicted"/>
<dbReference type="Proteomes" id="UP001603857">
    <property type="component" value="Unassembled WGS sequence"/>
</dbReference>
<dbReference type="AlphaFoldDB" id="A0ABD1L5I4"/>
<keyword evidence="3" id="KW-1185">Reference proteome</keyword>
<gene>
    <name evidence="2" type="ORF">Fmac_032656</name>
</gene>
<reference evidence="2 3" key="1">
    <citation type="submission" date="2024-08" db="EMBL/GenBank/DDBJ databases">
        <title>Insights into the chromosomal genome structure of Flemingia macrophylla.</title>
        <authorList>
            <person name="Ding Y."/>
            <person name="Zhao Y."/>
            <person name="Bi W."/>
            <person name="Wu M."/>
            <person name="Zhao G."/>
            <person name="Gong Y."/>
            <person name="Li W."/>
            <person name="Zhang P."/>
        </authorList>
    </citation>
    <scope>NUCLEOTIDE SEQUENCE [LARGE SCALE GENOMIC DNA]</scope>
    <source>
        <strain evidence="2">DYQJB</strain>
        <tissue evidence="2">Leaf</tissue>
    </source>
</reference>
<evidence type="ECO:0000313" key="3">
    <source>
        <dbReference type="Proteomes" id="UP001603857"/>
    </source>
</evidence>
<comment type="caution">
    <text evidence="2">The sequence shown here is derived from an EMBL/GenBank/DDBJ whole genome shotgun (WGS) entry which is preliminary data.</text>
</comment>
<organism evidence="2 3">
    <name type="scientific">Flemingia macrophylla</name>
    <dbReference type="NCBI Taxonomy" id="520843"/>
    <lineage>
        <taxon>Eukaryota</taxon>
        <taxon>Viridiplantae</taxon>
        <taxon>Streptophyta</taxon>
        <taxon>Embryophyta</taxon>
        <taxon>Tracheophyta</taxon>
        <taxon>Spermatophyta</taxon>
        <taxon>Magnoliopsida</taxon>
        <taxon>eudicotyledons</taxon>
        <taxon>Gunneridae</taxon>
        <taxon>Pentapetalae</taxon>
        <taxon>rosids</taxon>
        <taxon>fabids</taxon>
        <taxon>Fabales</taxon>
        <taxon>Fabaceae</taxon>
        <taxon>Papilionoideae</taxon>
        <taxon>50 kb inversion clade</taxon>
        <taxon>NPAAA clade</taxon>
        <taxon>indigoferoid/millettioid clade</taxon>
        <taxon>Phaseoleae</taxon>
        <taxon>Flemingia</taxon>
    </lineage>
</organism>
<evidence type="ECO:0000313" key="2">
    <source>
        <dbReference type="EMBL" id="KAL2318780.1"/>
    </source>
</evidence>
<keyword evidence="1" id="KW-0812">Transmembrane</keyword>